<accession>A0ABV3KD79</accession>
<comment type="caution">
    <text evidence="2">The sequence shown here is derived from an EMBL/GenBank/DDBJ whole genome shotgun (WGS) entry which is preliminary data.</text>
</comment>
<name>A0ABV3KD79_9MICC</name>
<proteinExistence type="predicted"/>
<protein>
    <submittedName>
        <fullName evidence="2">NAD(P)H-binding protein</fullName>
    </submittedName>
</protein>
<dbReference type="EMBL" id="JBFBLL010000005">
    <property type="protein sequence ID" value="MEV8158341.1"/>
    <property type="molecule type" value="Genomic_DNA"/>
</dbReference>
<dbReference type="RefSeq" id="WP_303106327.1">
    <property type="nucleotide sequence ID" value="NZ_BAAARF010000009.1"/>
</dbReference>
<evidence type="ECO:0000259" key="1">
    <source>
        <dbReference type="Pfam" id="PF13460"/>
    </source>
</evidence>
<reference evidence="2 3" key="1">
    <citation type="submission" date="2024-06" db="EMBL/GenBank/DDBJ databases">
        <title>The Natural Products Discovery Center: Release of the First 8490 Sequenced Strains for Exploring Actinobacteria Biosynthetic Diversity.</title>
        <authorList>
            <person name="Kalkreuter E."/>
            <person name="Kautsar S.A."/>
            <person name="Yang D."/>
            <person name="Bader C.D."/>
            <person name="Teijaro C.N."/>
            <person name="Fluegel L."/>
            <person name="Davis C.M."/>
            <person name="Simpson J.R."/>
            <person name="Lauterbach L."/>
            <person name="Steele A.D."/>
            <person name="Gui C."/>
            <person name="Meng S."/>
            <person name="Li G."/>
            <person name="Viehrig K."/>
            <person name="Ye F."/>
            <person name="Su P."/>
            <person name="Kiefer A.F."/>
            <person name="Nichols A."/>
            <person name="Cepeda A.J."/>
            <person name="Yan W."/>
            <person name="Fan B."/>
            <person name="Jiang Y."/>
            <person name="Adhikari A."/>
            <person name="Zheng C.-J."/>
            <person name="Schuster L."/>
            <person name="Cowan T.M."/>
            <person name="Smanski M.J."/>
            <person name="Chevrette M.G."/>
            <person name="De Carvalho L.P.S."/>
            <person name="Shen B."/>
        </authorList>
    </citation>
    <scope>NUCLEOTIDE SEQUENCE [LARGE SCALE GENOMIC DNA]</scope>
    <source>
        <strain evidence="2 3">NPDC079179</strain>
    </source>
</reference>
<dbReference type="Pfam" id="PF13460">
    <property type="entry name" value="NAD_binding_10"/>
    <property type="match status" value="1"/>
</dbReference>
<dbReference type="Gene3D" id="3.40.50.720">
    <property type="entry name" value="NAD(P)-binding Rossmann-like Domain"/>
    <property type="match status" value="1"/>
</dbReference>
<dbReference type="SUPFAM" id="SSF51735">
    <property type="entry name" value="NAD(P)-binding Rossmann-fold domains"/>
    <property type="match status" value="1"/>
</dbReference>
<gene>
    <name evidence="2" type="ORF">AB0O96_09075</name>
</gene>
<dbReference type="InterPro" id="IPR036291">
    <property type="entry name" value="NAD(P)-bd_dom_sf"/>
</dbReference>
<dbReference type="Proteomes" id="UP001553031">
    <property type="component" value="Unassembled WGS sequence"/>
</dbReference>
<evidence type="ECO:0000313" key="3">
    <source>
        <dbReference type="Proteomes" id="UP001553031"/>
    </source>
</evidence>
<dbReference type="InterPro" id="IPR016040">
    <property type="entry name" value="NAD(P)-bd_dom"/>
</dbReference>
<feature type="domain" description="NAD(P)-binding" evidence="1">
    <location>
        <begin position="41"/>
        <end position="179"/>
    </location>
</feature>
<keyword evidence="3" id="KW-1185">Reference proteome</keyword>
<organism evidence="2 3">
    <name type="scientific">Kocuria salsicia</name>
    <dbReference type="NCBI Taxonomy" id="664639"/>
    <lineage>
        <taxon>Bacteria</taxon>
        <taxon>Bacillati</taxon>
        <taxon>Actinomycetota</taxon>
        <taxon>Actinomycetes</taxon>
        <taxon>Micrococcales</taxon>
        <taxon>Micrococcaceae</taxon>
        <taxon>Kocuria</taxon>
    </lineage>
</organism>
<evidence type="ECO:0000313" key="2">
    <source>
        <dbReference type="EMBL" id="MEV8158341.1"/>
    </source>
</evidence>
<sequence length="252" mass="26159">MKIAVLGASGNFGTNVADVIEQRGHIVVRASRSTGVDAVAGKGLARAFEGADAVVDALHINTFGARKSVPFFTAAAGNVTSAAHEQGVSRIVCLSIAGAADPRVNGGFGYYKGKAAQESIYQQAPVPSTTVRSTQWFDLVPATVGMVSKGSVALAPTMLMAPALREEVADFVADVVTAPGQARHEIRAIRGPEADTIANFARRILAAGGDLGGQRPRTVKEAPYLGRGIANGGLIPQDAFVTSTRFEEWLAG</sequence>